<dbReference type="RefSeq" id="XP_023628705.1">
    <property type="nucleotide sequence ID" value="XM_023772937.1"/>
</dbReference>
<keyword evidence="3" id="KW-1185">Reference proteome</keyword>
<gene>
    <name evidence="2" type="ORF">RCC_07683</name>
</gene>
<dbReference type="AlphaFoldDB" id="A0A2D3VDE3"/>
<accession>A0A2D3VDE3</accession>
<dbReference type="GeneID" id="35602795"/>
<name>A0A2D3VDE3_9PEZI</name>
<dbReference type="Proteomes" id="UP000225277">
    <property type="component" value="Unassembled WGS sequence"/>
</dbReference>
<feature type="region of interest" description="Disordered" evidence="1">
    <location>
        <begin position="21"/>
        <end position="71"/>
    </location>
</feature>
<reference evidence="2 3" key="1">
    <citation type="submission" date="2016-03" db="EMBL/GenBank/DDBJ databases">
        <authorList>
            <person name="Ploux O."/>
        </authorList>
    </citation>
    <scope>NUCLEOTIDE SEQUENCE [LARGE SCALE GENOMIC DNA]</scope>
    <source>
        <strain evidence="2 3">URUG2</strain>
    </source>
</reference>
<feature type="compositionally biased region" description="Basic and acidic residues" evidence="1">
    <location>
        <begin position="28"/>
        <end position="51"/>
    </location>
</feature>
<dbReference type="EMBL" id="FJUY01000012">
    <property type="protein sequence ID" value="CZT21816.1"/>
    <property type="molecule type" value="Genomic_DNA"/>
</dbReference>
<organism evidence="2 3">
    <name type="scientific">Ramularia collo-cygni</name>
    <dbReference type="NCBI Taxonomy" id="112498"/>
    <lineage>
        <taxon>Eukaryota</taxon>
        <taxon>Fungi</taxon>
        <taxon>Dikarya</taxon>
        <taxon>Ascomycota</taxon>
        <taxon>Pezizomycotina</taxon>
        <taxon>Dothideomycetes</taxon>
        <taxon>Dothideomycetidae</taxon>
        <taxon>Mycosphaerellales</taxon>
        <taxon>Mycosphaerellaceae</taxon>
        <taxon>Ramularia</taxon>
    </lineage>
</organism>
<proteinExistence type="predicted"/>
<evidence type="ECO:0000313" key="2">
    <source>
        <dbReference type="EMBL" id="CZT21816.1"/>
    </source>
</evidence>
<evidence type="ECO:0000256" key="1">
    <source>
        <dbReference type="SAM" id="MobiDB-lite"/>
    </source>
</evidence>
<sequence length="71" mass="8113">MGGKEDRFMVRLWRQWIENVRQGEGTAEEEHQLELAEKRELEGRATRREDASADDSSSASTYKSEEDAPVG</sequence>
<protein>
    <submittedName>
        <fullName evidence="2">Uncharacterized protein</fullName>
    </submittedName>
</protein>
<evidence type="ECO:0000313" key="3">
    <source>
        <dbReference type="Proteomes" id="UP000225277"/>
    </source>
</evidence>